<evidence type="ECO:0000313" key="7">
    <source>
        <dbReference type="Proteomes" id="UP001312865"/>
    </source>
</evidence>
<proteinExistence type="inferred from homology"/>
<evidence type="ECO:0000259" key="5">
    <source>
        <dbReference type="PROSITE" id="PS50983"/>
    </source>
</evidence>
<dbReference type="RefSeq" id="WP_336587940.1">
    <property type="nucleotide sequence ID" value="NZ_JBBAXC010000013.1"/>
</dbReference>
<dbReference type="PANTHER" id="PTHR30535:SF34">
    <property type="entry name" value="MOLYBDATE-BINDING PROTEIN MOLA"/>
    <property type="match status" value="1"/>
</dbReference>
<comment type="caution">
    <text evidence="6">The sequence shown here is derived from an EMBL/GenBank/DDBJ whole genome shotgun (WGS) entry which is preliminary data.</text>
</comment>
<dbReference type="InterPro" id="IPR054828">
    <property type="entry name" value="Vit_B12_bind_prot"/>
</dbReference>
<evidence type="ECO:0000256" key="4">
    <source>
        <dbReference type="SAM" id="SignalP"/>
    </source>
</evidence>
<keyword evidence="7" id="KW-1185">Reference proteome</keyword>
<reference evidence="6 7" key="1">
    <citation type="journal article" date="2018" name="J. Microbiol.">
        <title>Bacillus spongiae sp. nov., isolated from sponge of Jeju Island.</title>
        <authorList>
            <person name="Lee G.E."/>
            <person name="Im W.T."/>
            <person name="Park J.S."/>
        </authorList>
    </citation>
    <scope>NUCLEOTIDE SEQUENCE [LARGE SCALE GENOMIC DNA]</scope>
    <source>
        <strain evidence="6 7">135PIL107-10</strain>
    </source>
</reference>
<keyword evidence="2 4" id="KW-0732">Signal</keyword>
<evidence type="ECO:0000256" key="3">
    <source>
        <dbReference type="SAM" id="Coils"/>
    </source>
</evidence>
<feature type="coiled-coil region" evidence="3">
    <location>
        <begin position="171"/>
        <end position="201"/>
    </location>
</feature>
<evidence type="ECO:0000313" key="6">
    <source>
        <dbReference type="EMBL" id="MEI5908491.1"/>
    </source>
</evidence>
<dbReference type="EMBL" id="JBBAXC010000013">
    <property type="protein sequence ID" value="MEI5908491.1"/>
    <property type="molecule type" value="Genomic_DNA"/>
</dbReference>
<gene>
    <name evidence="6" type="ORF">WAK64_15695</name>
</gene>
<dbReference type="Pfam" id="PF01497">
    <property type="entry name" value="Peripla_BP_2"/>
    <property type="match status" value="1"/>
</dbReference>
<comment type="similarity">
    <text evidence="1">Belongs to the bacterial solute-binding protein 8 family.</text>
</comment>
<organism evidence="6 7">
    <name type="scientific">Bacillus spongiae</name>
    <dbReference type="NCBI Taxonomy" id="2683610"/>
    <lineage>
        <taxon>Bacteria</taxon>
        <taxon>Bacillati</taxon>
        <taxon>Bacillota</taxon>
        <taxon>Bacilli</taxon>
        <taxon>Bacillales</taxon>
        <taxon>Bacillaceae</taxon>
        <taxon>Bacillus</taxon>
    </lineage>
</organism>
<name>A0ABU8HH09_9BACI</name>
<feature type="signal peptide" evidence="4">
    <location>
        <begin position="1"/>
        <end position="19"/>
    </location>
</feature>
<accession>A0ABU8HH09</accession>
<dbReference type="CDD" id="cd01143">
    <property type="entry name" value="YvrC"/>
    <property type="match status" value="1"/>
</dbReference>
<dbReference type="InterPro" id="IPR002491">
    <property type="entry name" value="ABC_transptr_periplasmic_BD"/>
</dbReference>
<feature type="chain" id="PRO_5047456741" evidence="4">
    <location>
        <begin position="20"/>
        <end position="318"/>
    </location>
</feature>
<protein>
    <submittedName>
        <fullName evidence="6">ABC transporter substrate-binding protein</fullName>
    </submittedName>
</protein>
<dbReference type="NCBIfam" id="NF038402">
    <property type="entry name" value="TroA_like"/>
    <property type="match status" value="1"/>
</dbReference>
<dbReference type="InterPro" id="IPR050902">
    <property type="entry name" value="ABC_Transporter_SBP"/>
</dbReference>
<evidence type="ECO:0000256" key="1">
    <source>
        <dbReference type="ARBA" id="ARBA00008814"/>
    </source>
</evidence>
<sequence>MKKLFSLLFVLLSFGLAGCGEDEKKTEETKKPATEQTEEKAAFPVTLTDSVDNEVTLEAKPEKIVSIMPSITEILFAVGSGEEVVAGTDFDNYPEEAQNLEKIGGMEFNVEKIISLQPDLVLAPESGYALGQTGLEQIEEAGIPVLVVDDATNFDEVYASIEFIGKATGHMEEASNIIEDMKTTLNELKEKASSIEEAEKKNVFIEVSGDPLFTVGTSTFMHEILMAISANNVVEEEGWVELNEEKVVSLNPDVVITTYGEGAAEQVLAREGWQGVSAISNEEVYEVNSDLVSRPGPRLVQGVEEVAKVIYPEVFTNE</sequence>
<feature type="domain" description="Fe/B12 periplasmic-binding" evidence="5">
    <location>
        <begin position="63"/>
        <end position="314"/>
    </location>
</feature>
<dbReference type="PROSITE" id="PS50983">
    <property type="entry name" value="FE_B12_PBP"/>
    <property type="match status" value="1"/>
</dbReference>
<dbReference type="PROSITE" id="PS51257">
    <property type="entry name" value="PROKAR_LIPOPROTEIN"/>
    <property type="match status" value="1"/>
</dbReference>
<dbReference type="SUPFAM" id="SSF53807">
    <property type="entry name" value="Helical backbone' metal receptor"/>
    <property type="match status" value="1"/>
</dbReference>
<dbReference type="Proteomes" id="UP001312865">
    <property type="component" value="Unassembled WGS sequence"/>
</dbReference>
<evidence type="ECO:0000256" key="2">
    <source>
        <dbReference type="ARBA" id="ARBA00022729"/>
    </source>
</evidence>
<dbReference type="Gene3D" id="3.40.50.1980">
    <property type="entry name" value="Nitrogenase molybdenum iron protein domain"/>
    <property type="match status" value="2"/>
</dbReference>
<dbReference type="PANTHER" id="PTHR30535">
    <property type="entry name" value="VITAMIN B12-BINDING PROTEIN"/>
    <property type="match status" value="1"/>
</dbReference>
<keyword evidence="3" id="KW-0175">Coiled coil</keyword>